<feature type="region of interest" description="Disordered" evidence="1">
    <location>
        <begin position="91"/>
        <end position="272"/>
    </location>
</feature>
<dbReference type="Proteomes" id="UP000738325">
    <property type="component" value="Unassembled WGS sequence"/>
</dbReference>
<feature type="compositionally biased region" description="Low complexity" evidence="1">
    <location>
        <begin position="156"/>
        <end position="173"/>
    </location>
</feature>
<dbReference type="AlphaFoldDB" id="A0A9P6UST8"/>
<feature type="compositionally biased region" description="Acidic residues" evidence="1">
    <location>
        <begin position="196"/>
        <end position="221"/>
    </location>
</feature>
<name>A0A9P6UST8_9FUNG</name>
<protein>
    <recommendedName>
        <fullName evidence="4">EKC/KEOPS complex subunit GON7</fullName>
    </recommendedName>
</protein>
<organism evidence="2 3">
    <name type="scientific">Dissophora globulifera</name>
    <dbReference type="NCBI Taxonomy" id="979702"/>
    <lineage>
        <taxon>Eukaryota</taxon>
        <taxon>Fungi</taxon>
        <taxon>Fungi incertae sedis</taxon>
        <taxon>Mucoromycota</taxon>
        <taxon>Mortierellomycotina</taxon>
        <taxon>Mortierellomycetes</taxon>
        <taxon>Mortierellales</taxon>
        <taxon>Mortierellaceae</taxon>
        <taxon>Dissophora</taxon>
    </lineage>
</organism>
<sequence length="272" mass="28933">MSTTSTLTASYSVASSESTPITDSISVSEPLTFQASVNVPIPTDTAADTAASAQAKKEQYLTALATAVATLQESINTGLTERLVQLGVLSETNNNDPTVNTKLRTKVPGQPNNSKKGQTKKQQQRDQQQAQQSETSSLNESTVSSNMAESGPEVQATVSASESASTASRADSTMDVDVSTALAHEADQYRPKGGIYEDDAEDEADQDKDEVDLVMEADPGEIDGACLELPKDEHQPRQQQQQDAYTKKRNGLPSDTAADVTTAKKSRGSDDD</sequence>
<gene>
    <name evidence="2" type="ORF">BGZ99_005206</name>
</gene>
<evidence type="ECO:0000313" key="3">
    <source>
        <dbReference type="Proteomes" id="UP000738325"/>
    </source>
</evidence>
<evidence type="ECO:0000313" key="2">
    <source>
        <dbReference type="EMBL" id="KAG0319277.1"/>
    </source>
</evidence>
<reference evidence="2" key="1">
    <citation type="journal article" date="2020" name="Fungal Divers.">
        <title>Resolving the Mortierellaceae phylogeny through synthesis of multi-gene phylogenetics and phylogenomics.</title>
        <authorList>
            <person name="Vandepol N."/>
            <person name="Liber J."/>
            <person name="Desiro A."/>
            <person name="Na H."/>
            <person name="Kennedy M."/>
            <person name="Barry K."/>
            <person name="Grigoriev I.V."/>
            <person name="Miller A.N."/>
            <person name="O'Donnell K."/>
            <person name="Stajich J.E."/>
            <person name="Bonito G."/>
        </authorList>
    </citation>
    <scope>NUCLEOTIDE SEQUENCE</scope>
    <source>
        <strain evidence="2">REB-010B</strain>
    </source>
</reference>
<evidence type="ECO:0008006" key="4">
    <source>
        <dbReference type="Google" id="ProtNLM"/>
    </source>
</evidence>
<proteinExistence type="predicted"/>
<keyword evidence="3" id="KW-1185">Reference proteome</keyword>
<feature type="region of interest" description="Disordered" evidence="1">
    <location>
        <begin position="1"/>
        <end position="23"/>
    </location>
</feature>
<dbReference type="EMBL" id="JAAAIP010000331">
    <property type="protein sequence ID" value="KAG0319277.1"/>
    <property type="molecule type" value="Genomic_DNA"/>
</dbReference>
<feature type="compositionally biased region" description="Polar residues" evidence="1">
    <location>
        <begin position="133"/>
        <end position="148"/>
    </location>
</feature>
<accession>A0A9P6UST8</accession>
<feature type="compositionally biased region" description="Polar residues" evidence="1">
    <location>
        <begin position="91"/>
        <end position="102"/>
    </location>
</feature>
<evidence type="ECO:0000256" key="1">
    <source>
        <dbReference type="SAM" id="MobiDB-lite"/>
    </source>
</evidence>
<dbReference type="OrthoDB" id="2446977at2759"/>
<comment type="caution">
    <text evidence="2">The sequence shown here is derived from an EMBL/GenBank/DDBJ whole genome shotgun (WGS) entry which is preliminary data.</text>
</comment>